<keyword evidence="2" id="KW-0812">Transmembrane</keyword>
<proteinExistence type="predicted"/>
<gene>
    <name evidence="3" type="ORF">IAA07_03835</name>
</gene>
<accession>A0A9D2HI14</accession>
<reference evidence="3" key="1">
    <citation type="journal article" date="2021" name="PeerJ">
        <title>Extensive microbial diversity within the chicken gut microbiome revealed by metagenomics and culture.</title>
        <authorList>
            <person name="Gilroy R."/>
            <person name="Ravi A."/>
            <person name="Getino M."/>
            <person name="Pursley I."/>
            <person name="Horton D.L."/>
            <person name="Alikhan N.F."/>
            <person name="Baker D."/>
            <person name="Gharbi K."/>
            <person name="Hall N."/>
            <person name="Watson M."/>
            <person name="Adriaenssens E.M."/>
            <person name="Foster-Nyarko E."/>
            <person name="Jarju S."/>
            <person name="Secka A."/>
            <person name="Antonio M."/>
            <person name="Oren A."/>
            <person name="Chaudhuri R.R."/>
            <person name="La Ragione R."/>
            <person name="Hildebrand F."/>
            <person name="Pallen M.J."/>
        </authorList>
    </citation>
    <scope>NUCLEOTIDE SEQUENCE</scope>
    <source>
        <strain evidence="3">CHK178-16964</strain>
    </source>
</reference>
<dbReference type="AlphaFoldDB" id="A0A9D2HI14"/>
<feature type="transmembrane region" description="Helical" evidence="2">
    <location>
        <begin position="16"/>
        <end position="38"/>
    </location>
</feature>
<dbReference type="EMBL" id="DWZA01000033">
    <property type="protein sequence ID" value="HJA70698.1"/>
    <property type="molecule type" value="Genomic_DNA"/>
</dbReference>
<evidence type="ECO:0000256" key="2">
    <source>
        <dbReference type="SAM" id="Phobius"/>
    </source>
</evidence>
<sequence>MQKKSEKTIKNNDNRMIMGLVLMCLMLAMGIFVAVVALNQKEREITRLEEEIGRLEQEISSMGEGRQAESSCQESLSAVEQRIAFSEGQFSGYDLYFMPWKGM</sequence>
<evidence type="ECO:0000313" key="4">
    <source>
        <dbReference type="Proteomes" id="UP000823900"/>
    </source>
</evidence>
<keyword evidence="2" id="KW-0472">Membrane</keyword>
<organism evidence="3 4">
    <name type="scientific">Candidatus Lachnoclostridium stercoravium</name>
    <dbReference type="NCBI Taxonomy" id="2838633"/>
    <lineage>
        <taxon>Bacteria</taxon>
        <taxon>Bacillati</taxon>
        <taxon>Bacillota</taxon>
        <taxon>Clostridia</taxon>
        <taxon>Lachnospirales</taxon>
        <taxon>Lachnospiraceae</taxon>
    </lineage>
</organism>
<dbReference type="Proteomes" id="UP000823900">
    <property type="component" value="Unassembled WGS sequence"/>
</dbReference>
<evidence type="ECO:0000256" key="1">
    <source>
        <dbReference type="SAM" id="Coils"/>
    </source>
</evidence>
<name>A0A9D2HI14_9FIRM</name>
<evidence type="ECO:0000313" key="3">
    <source>
        <dbReference type="EMBL" id="HJA70698.1"/>
    </source>
</evidence>
<keyword evidence="1" id="KW-0175">Coiled coil</keyword>
<reference evidence="3" key="2">
    <citation type="submission" date="2021-04" db="EMBL/GenBank/DDBJ databases">
        <authorList>
            <person name="Gilroy R."/>
        </authorList>
    </citation>
    <scope>NUCLEOTIDE SEQUENCE</scope>
    <source>
        <strain evidence="3">CHK178-16964</strain>
    </source>
</reference>
<comment type="caution">
    <text evidence="3">The sequence shown here is derived from an EMBL/GenBank/DDBJ whole genome shotgun (WGS) entry which is preliminary data.</text>
</comment>
<protein>
    <submittedName>
        <fullName evidence="3">Uncharacterized protein</fullName>
    </submittedName>
</protein>
<feature type="coiled-coil region" evidence="1">
    <location>
        <begin position="38"/>
        <end position="65"/>
    </location>
</feature>
<keyword evidence="2" id="KW-1133">Transmembrane helix</keyword>